<dbReference type="EMBL" id="CM002874">
    <property type="protein sequence ID" value="KFK32499.1"/>
    <property type="molecule type" value="Genomic_DNA"/>
</dbReference>
<organism evidence="1 2">
    <name type="scientific">Arabis alpina</name>
    <name type="common">Alpine rock-cress</name>
    <dbReference type="NCBI Taxonomy" id="50452"/>
    <lineage>
        <taxon>Eukaryota</taxon>
        <taxon>Viridiplantae</taxon>
        <taxon>Streptophyta</taxon>
        <taxon>Embryophyta</taxon>
        <taxon>Tracheophyta</taxon>
        <taxon>Spermatophyta</taxon>
        <taxon>Magnoliopsida</taxon>
        <taxon>eudicotyledons</taxon>
        <taxon>Gunneridae</taxon>
        <taxon>Pentapetalae</taxon>
        <taxon>rosids</taxon>
        <taxon>malvids</taxon>
        <taxon>Brassicales</taxon>
        <taxon>Brassicaceae</taxon>
        <taxon>Arabideae</taxon>
        <taxon>Arabis</taxon>
    </lineage>
</organism>
<dbReference type="AlphaFoldDB" id="A0A087GRJ7"/>
<dbReference type="Proteomes" id="UP000029120">
    <property type="component" value="Chromosome 6"/>
</dbReference>
<proteinExistence type="predicted"/>
<sequence length="121" mass="12952">MRSSSTASSSMMCLTADFEEELDKTLLEAAARVKTLRAQGLPLSVVPVVATVMLTSQLDVQVGSKPISIAQGHHNYSLDLSLKSGKEVSRNDYNLSIPIIPMVDDLFDSSSDGGEDLGGFF</sequence>
<dbReference type="Gramene" id="KFK32499">
    <property type="protein sequence ID" value="KFK32499"/>
    <property type="gene ID" value="AALP_AA6G250300"/>
</dbReference>
<protein>
    <submittedName>
        <fullName evidence="1">Uncharacterized protein</fullName>
    </submittedName>
</protein>
<accession>A0A087GRJ7</accession>
<evidence type="ECO:0000313" key="2">
    <source>
        <dbReference type="Proteomes" id="UP000029120"/>
    </source>
</evidence>
<gene>
    <name evidence="1" type="ordered locus">AALP_Aa6g250300</name>
</gene>
<evidence type="ECO:0000313" key="1">
    <source>
        <dbReference type="EMBL" id="KFK32499.1"/>
    </source>
</evidence>
<name>A0A087GRJ7_ARAAL</name>
<reference evidence="2" key="1">
    <citation type="journal article" date="2015" name="Nat. Plants">
        <title>Genome expansion of Arabis alpina linked with retrotransposition and reduced symmetric DNA methylation.</title>
        <authorList>
            <person name="Willing E.M."/>
            <person name="Rawat V."/>
            <person name="Mandakova T."/>
            <person name="Maumus F."/>
            <person name="James G.V."/>
            <person name="Nordstroem K.J."/>
            <person name="Becker C."/>
            <person name="Warthmann N."/>
            <person name="Chica C."/>
            <person name="Szarzynska B."/>
            <person name="Zytnicki M."/>
            <person name="Albani M.C."/>
            <person name="Kiefer C."/>
            <person name="Bergonzi S."/>
            <person name="Castaings L."/>
            <person name="Mateos J.L."/>
            <person name="Berns M.C."/>
            <person name="Bujdoso N."/>
            <person name="Piofczyk T."/>
            <person name="de Lorenzo L."/>
            <person name="Barrero-Sicilia C."/>
            <person name="Mateos I."/>
            <person name="Piednoel M."/>
            <person name="Hagmann J."/>
            <person name="Chen-Min-Tao R."/>
            <person name="Iglesias-Fernandez R."/>
            <person name="Schuster S.C."/>
            <person name="Alonso-Blanco C."/>
            <person name="Roudier F."/>
            <person name="Carbonero P."/>
            <person name="Paz-Ares J."/>
            <person name="Davis S.J."/>
            <person name="Pecinka A."/>
            <person name="Quesneville H."/>
            <person name="Colot V."/>
            <person name="Lysak M.A."/>
            <person name="Weigel D."/>
            <person name="Coupland G."/>
            <person name="Schneeberger K."/>
        </authorList>
    </citation>
    <scope>NUCLEOTIDE SEQUENCE [LARGE SCALE GENOMIC DNA]</scope>
    <source>
        <strain evidence="2">cv. Pajares</strain>
    </source>
</reference>
<keyword evidence="2" id="KW-1185">Reference proteome</keyword>